<dbReference type="AlphaFoldDB" id="A0A2N3Y836"/>
<evidence type="ECO:0000313" key="1">
    <source>
        <dbReference type="EMBL" id="PKW19055.1"/>
    </source>
</evidence>
<accession>A0A2N3Y836</accession>
<dbReference type="Pfam" id="PF12079">
    <property type="entry name" value="DUF3558"/>
    <property type="match status" value="1"/>
</dbReference>
<evidence type="ECO:0000313" key="2">
    <source>
        <dbReference type="Proteomes" id="UP000233786"/>
    </source>
</evidence>
<protein>
    <submittedName>
        <fullName evidence="1">Uncharacterized protein DUF3558</fullName>
    </submittedName>
</protein>
<name>A0A2N3Y836_SACSN</name>
<comment type="caution">
    <text evidence="1">The sequence shown here is derived from an EMBL/GenBank/DDBJ whole genome shotgun (WGS) entry which is preliminary data.</text>
</comment>
<proteinExistence type="predicted"/>
<dbReference type="InterPro" id="IPR024520">
    <property type="entry name" value="DUF3558"/>
</dbReference>
<organism evidence="1 2">
    <name type="scientific">Saccharopolyspora spinosa</name>
    <dbReference type="NCBI Taxonomy" id="60894"/>
    <lineage>
        <taxon>Bacteria</taxon>
        <taxon>Bacillati</taxon>
        <taxon>Actinomycetota</taxon>
        <taxon>Actinomycetes</taxon>
        <taxon>Pseudonocardiales</taxon>
        <taxon>Pseudonocardiaceae</taxon>
        <taxon>Saccharopolyspora</taxon>
    </lineage>
</organism>
<sequence length="76" mass="7774">MKQFASSGSGAQEIELAGYPTAQVNNSSGCMLAIDVSDSGSLFINLIVRPGSPMESQACDKAAKIAEAAVQNLPDA</sequence>
<reference evidence="1" key="1">
    <citation type="submission" date="2017-12" db="EMBL/GenBank/DDBJ databases">
        <title>Sequencing the genomes of 1000 Actinobacteria strains.</title>
        <authorList>
            <person name="Klenk H.-P."/>
        </authorList>
    </citation>
    <scope>NUCLEOTIDE SEQUENCE [LARGE SCALE GENOMIC DNA]</scope>
    <source>
        <strain evidence="1">DSM 44228</strain>
    </source>
</reference>
<dbReference type="Proteomes" id="UP000233786">
    <property type="component" value="Unassembled WGS sequence"/>
</dbReference>
<gene>
    <name evidence="1" type="ORF">A8926_7201</name>
</gene>
<dbReference type="EMBL" id="PJNB01000001">
    <property type="protein sequence ID" value="PKW19055.1"/>
    <property type="molecule type" value="Genomic_DNA"/>
</dbReference>
<keyword evidence="2" id="KW-1185">Reference proteome</keyword>